<name>A0A923LSK6_9FIRM</name>
<organism evidence="2 3">
    <name type="scientific">Agathobaculum faecis</name>
    <dbReference type="NCBI Taxonomy" id="2763013"/>
    <lineage>
        <taxon>Bacteria</taxon>
        <taxon>Bacillati</taxon>
        <taxon>Bacillota</taxon>
        <taxon>Clostridia</taxon>
        <taxon>Eubacteriales</taxon>
        <taxon>Butyricicoccaceae</taxon>
        <taxon>Agathobaculum</taxon>
    </lineage>
</organism>
<dbReference type="EMBL" id="JACOPL010000003">
    <property type="protein sequence ID" value="MBC5724520.1"/>
    <property type="molecule type" value="Genomic_DNA"/>
</dbReference>
<dbReference type="RefSeq" id="WP_054328446.1">
    <property type="nucleotide sequence ID" value="NZ_JACOPL010000003.1"/>
</dbReference>
<keyword evidence="1" id="KW-0472">Membrane</keyword>
<dbReference type="Proteomes" id="UP000606499">
    <property type="component" value="Unassembled WGS sequence"/>
</dbReference>
<feature type="transmembrane region" description="Helical" evidence="1">
    <location>
        <begin position="20"/>
        <end position="38"/>
    </location>
</feature>
<evidence type="ECO:0000313" key="2">
    <source>
        <dbReference type="EMBL" id="MBC5724520.1"/>
    </source>
</evidence>
<proteinExistence type="predicted"/>
<sequence>MDHATEQSYYKRFRAAAIRFEVIGGALLAIGIGANFIFGTSMLAVSLIFAGPGALLLILGGSSLRPHNLVKAFAQQCMREPSREMAQGLLDALHSSKRIRLMGRSIQVVQAAVEVYANTEDADPDIVDQLRRTVADSVVKKMF</sequence>
<reference evidence="2" key="1">
    <citation type="submission" date="2020-08" db="EMBL/GenBank/DDBJ databases">
        <title>Genome public.</title>
        <authorList>
            <person name="Liu C."/>
            <person name="Sun Q."/>
        </authorList>
    </citation>
    <scope>NUCLEOTIDE SEQUENCE</scope>
    <source>
        <strain evidence="2">NSJ-28</strain>
    </source>
</reference>
<evidence type="ECO:0000313" key="3">
    <source>
        <dbReference type="Proteomes" id="UP000606499"/>
    </source>
</evidence>
<comment type="caution">
    <text evidence="2">The sequence shown here is derived from an EMBL/GenBank/DDBJ whole genome shotgun (WGS) entry which is preliminary data.</text>
</comment>
<protein>
    <submittedName>
        <fullName evidence="2">Uncharacterized protein</fullName>
    </submittedName>
</protein>
<dbReference type="AlphaFoldDB" id="A0A923LSK6"/>
<feature type="transmembrane region" description="Helical" evidence="1">
    <location>
        <begin position="44"/>
        <end position="64"/>
    </location>
</feature>
<keyword evidence="1" id="KW-0812">Transmembrane</keyword>
<evidence type="ECO:0000256" key="1">
    <source>
        <dbReference type="SAM" id="Phobius"/>
    </source>
</evidence>
<keyword evidence="1" id="KW-1133">Transmembrane helix</keyword>
<accession>A0A923LSK6</accession>
<keyword evidence="3" id="KW-1185">Reference proteome</keyword>
<gene>
    <name evidence="2" type="ORF">H8S45_03415</name>
</gene>